<dbReference type="EMBL" id="GEDG01027044">
    <property type="protein sequence ID" value="JAP14107.1"/>
    <property type="molecule type" value="Transcribed_RNA"/>
</dbReference>
<accession>A0A0V0H3S5</accession>
<sequence>MGCLVIPCQPSTFLQIVEETTHFKNKYATLSSACSRYGKRKVINKGVYTITVQLASVQLNCRWYPTTLYEAMVENCSN</sequence>
<protein>
    <submittedName>
        <fullName evidence="1">Putative ovule protein</fullName>
    </submittedName>
</protein>
<name>A0A0V0H3S5_SOLCH</name>
<organism evidence="1">
    <name type="scientific">Solanum chacoense</name>
    <name type="common">Chaco potato</name>
    <dbReference type="NCBI Taxonomy" id="4108"/>
    <lineage>
        <taxon>Eukaryota</taxon>
        <taxon>Viridiplantae</taxon>
        <taxon>Streptophyta</taxon>
        <taxon>Embryophyta</taxon>
        <taxon>Tracheophyta</taxon>
        <taxon>Spermatophyta</taxon>
        <taxon>Magnoliopsida</taxon>
        <taxon>eudicotyledons</taxon>
        <taxon>Gunneridae</taxon>
        <taxon>Pentapetalae</taxon>
        <taxon>asterids</taxon>
        <taxon>lamiids</taxon>
        <taxon>Solanales</taxon>
        <taxon>Solanaceae</taxon>
        <taxon>Solanoideae</taxon>
        <taxon>Solaneae</taxon>
        <taxon>Solanum</taxon>
    </lineage>
</organism>
<reference evidence="1" key="1">
    <citation type="submission" date="2015-12" db="EMBL/GenBank/DDBJ databases">
        <title>Gene expression during late stages of embryo sac development: a critical building block for successful pollen-pistil interactions.</title>
        <authorList>
            <person name="Liu Y."/>
            <person name="Joly V."/>
            <person name="Sabar M."/>
            <person name="Matton D.P."/>
        </authorList>
    </citation>
    <scope>NUCLEOTIDE SEQUENCE</scope>
</reference>
<dbReference type="AlphaFoldDB" id="A0A0V0H3S5"/>
<proteinExistence type="predicted"/>
<evidence type="ECO:0000313" key="1">
    <source>
        <dbReference type="EMBL" id="JAP14107.1"/>
    </source>
</evidence>